<feature type="signal peptide" evidence="1">
    <location>
        <begin position="1"/>
        <end position="27"/>
    </location>
</feature>
<dbReference type="RefSeq" id="WP_344889745.1">
    <property type="nucleotide sequence ID" value="NZ_BAAAWD010000006.1"/>
</dbReference>
<evidence type="ECO:0000313" key="3">
    <source>
        <dbReference type="Proteomes" id="UP001499930"/>
    </source>
</evidence>
<keyword evidence="3" id="KW-1185">Reference proteome</keyword>
<sequence>MKRYIAGLACAATAVLGVPALASTAHAQVADPVTALKSQFKNGRGVTYTDTIKIRRQQKTEVLGKRVGELQFGTSGVIASDHTTTLRIKEGDLGLGLESNDEEGSAESKRFNKLMAGLAEPERVVRIGNKAYISGGAFSRFMPTDRSWLQYPEDTHGVTGSMGQPVNAAEPATLKALLAHATVKQTSAYAGKITYSELHKVSPWFRAGVGQKLLEPLAKMKINWKLFLDGRGLPARLTISSGGSTITTAYTNWGAPVAITAPPADQIATVKDVQAGFEAVETIPLLSGK</sequence>
<keyword evidence="1" id="KW-0732">Signal</keyword>
<gene>
    <name evidence="2" type="ORF">GCM10017559_12920</name>
</gene>
<proteinExistence type="predicted"/>
<organism evidence="2 3">
    <name type="scientific">Streptosporangium longisporum</name>
    <dbReference type="NCBI Taxonomy" id="46187"/>
    <lineage>
        <taxon>Bacteria</taxon>
        <taxon>Bacillati</taxon>
        <taxon>Actinomycetota</taxon>
        <taxon>Actinomycetes</taxon>
        <taxon>Streptosporangiales</taxon>
        <taxon>Streptosporangiaceae</taxon>
        <taxon>Streptosporangium</taxon>
    </lineage>
</organism>
<dbReference type="Proteomes" id="UP001499930">
    <property type="component" value="Unassembled WGS sequence"/>
</dbReference>
<evidence type="ECO:0000256" key="1">
    <source>
        <dbReference type="SAM" id="SignalP"/>
    </source>
</evidence>
<reference evidence="3" key="1">
    <citation type="journal article" date="2019" name="Int. J. Syst. Evol. Microbiol.">
        <title>The Global Catalogue of Microorganisms (GCM) 10K type strain sequencing project: providing services to taxonomists for standard genome sequencing and annotation.</title>
        <authorList>
            <consortium name="The Broad Institute Genomics Platform"/>
            <consortium name="The Broad Institute Genome Sequencing Center for Infectious Disease"/>
            <person name="Wu L."/>
            <person name="Ma J."/>
        </authorList>
    </citation>
    <scope>NUCLEOTIDE SEQUENCE [LARGE SCALE GENOMIC DNA]</scope>
    <source>
        <strain evidence="3">JCM 3106</strain>
    </source>
</reference>
<dbReference type="EMBL" id="BAAAWD010000006">
    <property type="protein sequence ID" value="GAA2993997.1"/>
    <property type="molecule type" value="Genomic_DNA"/>
</dbReference>
<name>A0ABP6K9P7_9ACTN</name>
<dbReference type="Gene3D" id="2.50.20.20">
    <property type="match status" value="1"/>
</dbReference>
<accession>A0ABP6K9P7</accession>
<evidence type="ECO:0000313" key="2">
    <source>
        <dbReference type="EMBL" id="GAA2993997.1"/>
    </source>
</evidence>
<feature type="chain" id="PRO_5046454457" description="Serine hydrolase" evidence="1">
    <location>
        <begin position="28"/>
        <end position="289"/>
    </location>
</feature>
<evidence type="ECO:0008006" key="4">
    <source>
        <dbReference type="Google" id="ProtNLM"/>
    </source>
</evidence>
<protein>
    <recommendedName>
        <fullName evidence="4">Serine hydrolase</fullName>
    </recommendedName>
</protein>
<comment type="caution">
    <text evidence="2">The sequence shown here is derived from an EMBL/GenBank/DDBJ whole genome shotgun (WGS) entry which is preliminary data.</text>
</comment>